<dbReference type="Proteomes" id="UP001600650">
    <property type="component" value="Unassembled WGS sequence"/>
</dbReference>
<gene>
    <name evidence="1" type="ORF">ACFU0X_10235</name>
</gene>
<evidence type="ECO:0000313" key="1">
    <source>
        <dbReference type="EMBL" id="MFE7963416.1"/>
    </source>
</evidence>
<organism evidence="1 2">
    <name type="scientific">Streptomyces cellulosae</name>
    <dbReference type="NCBI Taxonomy" id="1968"/>
    <lineage>
        <taxon>Bacteria</taxon>
        <taxon>Bacillati</taxon>
        <taxon>Actinomycetota</taxon>
        <taxon>Actinomycetes</taxon>
        <taxon>Kitasatosporales</taxon>
        <taxon>Streptomycetaceae</taxon>
        <taxon>Streptomyces</taxon>
    </lineage>
</organism>
<comment type="caution">
    <text evidence="1">The sequence shown here is derived from an EMBL/GenBank/DDBJ whole genome shotgun (WGS) entry which is preliminary data.</text>
</comment>
<dbReference type="RefSeq" id="WP_381726218.1">
    <property type="nucleotide sequence ID" value="NZ_JBHVBU010000021.1"/>
</dbReference>
<keyword evidence="2" id="KW-1185">Reference proteome</keyword>
<dbReference type="EMBL" id="JBHVBU010000021">
    <property type="protein sequence ID" value="MFE7963416.1"/>
    <property type="molecule type" value="Genomic_DNA"/>
</dbReference>
<protein>
    <submittedName>
        <fullName evidence="1">Uncharacterized protein</fullName>
    </submittedName>
</protein>
<accession>A0ABW6JDH5</accession>
<evidence type="ECO:0000313" key="2">
    <source>
        <dbReference type="Proteomes" id="UP001600650"/>
    </source>
</evidence>
<sequence>MKKFVGPAVPAGSPHLNRQLADLDTQARQLTDQGQKAVVVQVPGDDSFRIRVTAPSDS</sequence>
<name>A0ABW6JDH5_STRCE</name>
<proteinExistence type="predicted"/>
<reference evidence="1 2" key="1">
    <citation type="submission" date="2024-09" db="EMBL/GenBank/DDBJ databases">
        <title>The Natural Products Discovery Center: Release of the First 8490 Sequenced Strains for Exploring Actinobacteria Biosynthetic Diversity.</title>
        <authorList>
            <person name="Kalkreuter E."/>
            <person name="Kautsar S.A."/>
            <person name="Yang D."/>
            <person name="Bader C.D."/>
            <person name="Teijaro C.N."/>
            <person name="Fluegel L."/>
            <person name="Davis C.M."/>
            <person name="Simpson J.R."/>
            <person name="Lauterbach L."/>
            <person name="Steele A.D."/>
            <person name="Gui C."/>
            <person name="Meng S."/>
            <person name="Li G."/>
            <person name="Viehrig K."/>
            <person name="Ye F."/>
            <person name="Su P."/>
            <person name="Kiefer A.F."/>
            <person name="Nichols A."/>
            <person name="Cepeda A.J."/>
            <person name="Yan W."/>
            <person name="Fan B."/>
            <person name="Jiang Y."/>
            <person name="Adhikari A."/>
            <person name="Zheng C.-J."/>
            <person name="Schuster L."/>
            <person name="Cowan T.M."/>
            <person name="Smanski M.J."/>
            <person name="Chevrette M.G."/>
            <person name="De Carvalho L.P.S."/>
            <person name="Shen B."/>
        </authorList>
    </citation>
    <scope>NUCLEOTIDE SEQUENCE [LARGE SCALE GENOMIC DNA]</scope>
    <source>
        <strain evidence="1 2">NPDC057399</strain>
    </source>
</reference>